<gene>
    <name evidence="2" type="ORF">HIM_10432</name>
</gene>
<dbReference type="Pfam" id="PF01636">
    <property type="entry name" value="APH"/>
    <property type="match status" value="1"/>
</dbReference>
<dbReference type="SUPFAM" id="SSF56112">
    <property type="entry name" value="Protein kinase-like (PK-like)"/>
    <property type="match status" value="1"/>
</dbReference>
<feature type="domain" description="Aminoglycoside phosphotransferase" evidence="1">
    <location>
        <begin position="81"/>
        <end position="297"/>
    </location>
</feature>
<dbReference type="InterPro" id="IPR002575">
    <property type="entry name" value="Aminoglycoside_PTrfase"/>
</dbReference>
<reference evidence="2 3" key="1">
    <citation type="journal article" date="2014" name="Genome Biol. Evol.">
        <title>Comparative genomics and transcriptomics analyses reveal divergent lifestyle features of nematode endoparasitic fungus Hirsutella minnesotensis.</title>
        <authorList>
            <person name="Lai Y."/>
            <person name="Liu K."/>
            <person name="Zhang X."/>
            <person name="Zhang X."/>
            <person name="Li K."/>
            <person name="Wang N."/>
            <person name="Shu C."/>
            <person name="Wu Y."/>
            <person name="Wang C."/>
            <person name="Bushley K.E."/>
            <person name="Xiang M."/>
            <person name="Liu X."/>
        </authorList>
    </citation>
    <scope>NUCLEOTIDE SEQUENCE [LARGE SCALE GENOMIC DNA]</scope>
    <source>
        <strain evidence="2 3">3608</strain>
    </source>
</reference>
<evidence type="ECO:0000313" key="2">
    <source>
        <dbReference type="EMBL" id="KJZ70172.1"/>
    </source>
</evidence>
<keyword evidence="3" id="KW-1185">Reference proteome</keyword>
<protein>
    <recommendedName>
        <fullName evidence="1">Aminoglycoside phosphotransferase domain-containing protein</fullName>
    </recommendedName>
</protein>
<evidence type="ECO:0000313" key="3">
    <source>
        <dbReference type="Proteomes" id="UP000054481"/>
    </source>
</evidence>
<dbReference type="PANTHER" id="PTHR21310">
    <property type="entry name" value="AMINOGLYCOSIDE PHOSPHOTRANSFERASE-RELATED-RELATED"/>
    <property type="match status" value="1"/>
</dbReference>
<dbReference type="OrthoDB" id="2831558at2759"/>
<name>A0A0F7ZX63_9HYPO</name>
<dbReference type="AlphaFoldDB" id="A0A0F7ZX63"/>
<dbReference type="Proteomes" id="UP000054481">
    <property type="component" value="Unassembled WGS sequence"/>
</dbReference>
<proteinExistence type="predicted"/>
<dbReference type="InterPro" id="IPR011009">
    <property type="entry name" value="Kinase-like_dom_sf"/>
</dbReference>
<evidence type="ECO:0000259" key="1">
    <source>
        <dbReference type="Pfam" id="PF01636"/>
    </source>
</evidence>
<dbReference type="InterPro" id="IPR051678">
    <property type="entry name" value="AGP_Transferase"/>
</dbReference>
<organism evidence="2 3">
    <name type="scientific">Hirsutella minnesotensis 3608</name>
    <dbReference type="NCBI Taxonomy" id="1043627"/>
    <lineage>
        <taxon>Eukaryota</taxon>
        <taxon>Fungi</taxon>
        <taxon>Dikarya</taxon>
        <taxon>Ascomycota</taxon>
        <taxon>Pezizomycotina</taxon>
        <taxon>Sordariomycetes</taxon>
        <taxon>Hypocreomycetidae</taxon>
        <taxon>Hypocreales</taxon>
        <taxon>Ophiocordycipitaceae</taxon>
        <taxon>Hirsutella</taxon>
    </lineage>
</organism>
<dbReference type="PANTHER" id="PTHR21310:SF15">
    <property type="entry name" value="AMINOGLYCOSIDE PHOSPHOTRANSFERASE DOMAIN-CONTAINING PROTEIN"/>
    <property type="match status" value="1"/>
</dbReference>
<dbReference type="Gene3D" id="3.90.1200.10">
    <property type="match status" value="1"/>
</dbReference>
<dbReference type="EMBL" id="KQ030642">
    <property type="protein sequence ID" value="KJZ70172.1"/>
    <property type="molecule type" value="Genomic_DNA"/>
</dbReference>
<sequence length="423" mass="47170">MADFANGTTSEDLAAQHRERFIRDLILLEFGREVVELDQLRGGINAFVYKLKIAAVDSLHGRAKARVQRGASPLPDGATLLVLRLSNPASGLNEMIRVQNEVAVMSLIREALAPLNPCLVPALYGWASGKQGWTLCECLVGDPLGDKFEALDDKAKRIIIAQIALIFKSIRQFRLPSSVQGYGGLGFAEDGSIVTGPTVIAGGGPCDTHSALYAEYLATQRGLSEKCDIVQGWIGTDIPARIEKLAREKFTGSCEWEQHLRPTLVHADFDIHNMLFNPKTLQITGLLDYDLGHIGSQADEYMYSLSSLGFLVLPPIKDNEDLRLQREFLLHGIEHERLINRPQTIINWKVALMVDEEFSKAGVERPRDIQAMEEIATRYWVTQNVSPPIFSLERSRKYSLDKLQQMKVGEQRELENGLEALGY</sequence>
<accession>A0A0F7ZX63</accession>